<organism evidence="1 2">
    <name type="scientific">Carpediemonas membranifera</name>
    <dbReference type="NCBI Taxonomy" id="201153"/>
    <lineage>
        <taxon>Eukaryota</taxon>
        <taxon>Metamonada</taxon>
        <taxon>Carpediemonas-like organisms</taxon>
        <taxon>Carpediemonas</taxon>
    </lineage>
</organism>
<keyword evidence="2" id="KW-1185">Reference proteome</keyword>
<dbReference type="Proteomes" id="UP000717585">
    <property type="component" value="Unassembled WGS sequence"/>
</dbReference>
<sequence>METPLPTWLTMNLSQHKAYIQYVKLSDKSELLPSVRAFFNRDLATSNLDCLNYSFVILIAIRGVEMDNIKAACLLFRESYREGQTLSGQLHQERFVIGLRTAVSCRGLGFARVLLSIASAEELVRLQCDKRLQDMYASFGLKESSDPSQVEQLVDTGGNPLAIVTMEGTMGPNKWTNLGKSLTECCGMIMQGSTLIRVTNHGNRLDQHAHGMPASDKRSVDSFVERTRVSVRRERAAKRPNVTRIRQKLMIIRHYNLRSFTLVKEIKETRAEMRKEKKANFWDSEWNISVEDDEEV</sequence>
<proteinExistence type="predicted"/>
<reference evidence="1" key="1">
    <citation type="submission" date="2021-05" db="EMBL/GenBank/DDBJ databases">
        <title>A free-living protist that lacks canonical eukaryotic 1 DNA replication and segregation systems.</title>
        <authorList>
            <person name="Salas-Leiva D.E."/>
            <person name="Tromer E.C."/>
            <person name="Curtis B.A."/>
            <person name="Jerlstrom-Hultqvist J."/>
            <person name="Kolisko M."/>
            <person name="Yi Z."/>
            <person name="Salas-Leiva J.S."/>
            <person name="Gallot-Lavallee L."/>
            <person name="Kops G.J.P.L."/>
            <person name="Archibald J.M."/>
            <person name="Simpson A.G.B."/>
            <person name="Roger A.J."/>
        </authorList>
    </citation>
    <scope>NUCLEOTIDE SEQUENCE</scope>
    <source>
        <strain evidence="1">BICM</strain>
    </source>
</reference>
<accession>A0A8J6AY65</accession>
<dbReference type="EMBL" id="JAHDYR010000015">
    <property type="protein sequence ID" value="KAG9394350.1"/>
    <property type="molecule type" value="Genomic_DNA"/>
</dbReference>
<dbReference type="AlphaFoldDB" id="A0A8J6AY65"/>
<evidence type="ECO:0000313" key="1">
    <source>
        <dbReference type="EMBL" id="KAG9394350.1"/>
    </source>
</evidence>
<evidence type="ECO:0000313" key="2">
    <source>
        <dbReference type="Proteomes" id="UP000717585"/>
    </source>
</evidence>
<protein>
    <submittedName>
        <fullName evidence="1">Uncharacterized protein</fullName>
    </submittedName>
</protein>
<gene>
    <name evidence="1" type="ORF">J8273_3985</name>
</gene>
<comment type="caution">
    <text evidence="1">The sequence shown here is derived from an EMBL/GenBank/DDBJ whole genome shotgun (WGS) entry which is preliminary data.</text>
</comment>
<name>A0A8J6AY65_9EUKA</name>